<evidence type="ECO:0000313" key="4">
    <source>
        <dbReference type="Proteomes" id="UP001214415"/>
    </source>
</evidence>
<accession>A0AAF0EBF1</accession>
<evidence type="ECO:0000313" key="3">
    <source>
        <dbReference type="EMBL" id="WFD21551.1"/>
    </source>
</evidence>
<keyword evidence="4" id="KW-1185">Reference proteome</keyword>
<feature type="compositionally biased region" description="Basic and acidic residues" evidence="1">
    <location>
        <begin position="145"/>
        <end position="156"/>
    </location>
</feature>
<dbReference type="PROSITE" id="PS50829">
    <property type="entry name" value="GYF"/>
    <property type="match status" value="1"/>
</dbReference>
<dbReference type="InterPro" id="IPR003169">
    <property type="entry name" value="GYF"/>
</dbReference>
<dbReference type="AlphaFoldDB" id="A0AAF0EBF1"/>
<gene>
    <name evidence="3" type="ORF">MEQU1_000204</name>
</gene>
<feature type="region of interest" description="Disordered" evidence="1">
    <location>
        <begin position="224"/>
        <end position="245"/>
    </location>
</feature>
<dbReference type="PANTHER" id="PTHR13138">
    <property type="entry name" value="PROTEIN LIN1"/>
    <property type="match status" value="1"/>
</dbReference>
<organism evidence="3 4">
    <name type="scientific">Malassezia equina</name>
    <dbReference type="NCBI Taxonomy" id="1381935"/>
    <lineage>
        <taxon>Eukaryota</taxon>
        <taxon>Fungi</taxon>
        <taxon>Dikarya</taxon>
        <taxon>Basidiomycota</taxon>
        <taxon>Ustilaginomycotina</taxon>
        <taxon>Malasseziomycetes</taxon>
        <taxon>Malasseziales</taxon>
        <taxon>Malasseziaceae</taxon>
        <taxon>Malassezia</taxon>
    </lineage>
</organism>
<sequence length="426" mass="48779">MKRKGEWPGTEATGKRTHLDSYVDGDLDMDAQDERQGKTRRGRVMTEGYDSDDSDEGPSKSHRRGWKDKNDGATDEEEDDMFAEKKETEGEEQDDVKKEPRFLKLSEIDGQEFGARTRMGDDDDNDELDHEEDPEYELEQALKSQQHEDANADAERTPPGSPRYDGVAGVKKQGMGFRIEKFNMKAEMASGQFDEDGNYIRNKRDQFSQNDRWLEGNYTKKSIKAASDAQKKRQEVEKERMDKEMSEFPTMERAMKELAEHMQPGETVLDALHRLGSEAKRCKKDQERAAPSKAVFERFTDVTSVLMNTFGQMNVYDDVYEGLVRMVRRAGLVAEDWDPSRKVKEVPHGDEAIWEYKWTPAYLAHVAKAQGTNVDPETKVFGPFRASELRAWADQGFFGPSKENILVRRSHATDGLTWASWTDAEL</sequence>
<dbReference type="EMBL" id="CP119900">
    <property type="protein sequence ID" value="WFD21551.1"/>
    <property type="molecule type" value="Genomic_DNA"/>
</dbReference>
<proteinExistence type="predicted"/>
<feature type="compositionally biased region" description="Basic and acidic residues" evidence="1">
    <location>
        <begin position="229"/>
        <end position="245"/>
    </location>
</feature>
<reference evidence="3" key="1">
    <citation type="submission" date="2023-03" db="EMBL/GenBank/DDBJ databases">
        <title>Mating type loci evolution in Malassezia.</title>
        <authorList>
            <person name="Coelho M.A."/>
        </authorList>
    </citation>
    <scope>NUCLEOTIDE SEQUENCE</scope>
    <source>
        <strain evidence="3">CBS 12830</strain>
    </source>
</reference>
<dbReference type="SUPFAM" id="SSF55277">
    <property type="entry name" value="GYF domain"/>
    <property type="match status" value="1"/>
</dbReference>
<feature type="domain" description="GYF" evidence="2">
    <location>
        <begin position="351"/>
        <end position="426"/>
    </location>
</feature>
<protein>
    <recommendedName>
        <fullName evidence="2">GYF domain-containing protein</fullName>
    </recommendedName>
</protein>
<dbReference type="InterPro" id="IPR035445">
    <property type="entry name" value="GYF-like_dom_sf"/>
</dbReference>
<dbReference type="Proteomes" id="UP001214415">
    <property type="component" value="Chromosome 1"/>
</dbReference>
<feature type="region of interest" description="Disordered" evidence="1">
    <location>
        <begin position="1"/>
        <end position="169"/>
    </location>
</feature>
<evidence type="ECO:0000259" key="2">
    <source>
        <dbReference type="PROSITE" id="PS50829"/>
    </source>
</evidence>
<dbReference type="InterPro" id="IPR039905">
    <property type="entry name" value="CD2BP2/Lin1"/>
</dbReference>
<dbReference type="GO" id="GO:0005682">
    <property type="term" value="C:U5 snRNP"/>
    <property type="evidence" value="ECO:0007669"/>
    <property type="project" value="InterPro"/>
</dbReference>
<dbReference type="PANTHER" id="PTHR13138:SF3">
    <property type="entry name" value="CD2 ANTIGEN CYTOPLASMIC TAIL-BINDING PROTEIN 2"/>
    <property type="match status" value="1"/>
</dbReference>
<feature type="compositionally biased region" description="Basic and acidic residues" evidence="1">
    <location>
        <begin position="95"/>
        <end position="107"/>
    </location>
</feature>
<name>A0AAF0EBF1_9BASI</name>
<feature type="compositionally biased region" description="Acidic residues" evidence="1">
    <location>
        <begin position="121"/>
        <end position="138"/>
    </location>
</feature>
<dbReference type="Gene3D" id="3.30.1490.40">
    <property type="match status" value="1"/>
</dbReference>
<evidence type="ECO:0000256" key="1">
    <source>
        <dbReference type="SAM" id="MobiDB-lite"/>
    </source>
</evidence>